<dbReference type="PROSITE" id="PS50113">
    <property type="entry name" value="PAC"/>
    <property type="match status" value="3"/>
</dbReference>
<evidence type="ECO:0000256" key="8">
    <source>
        <dbReference type="ARBA" id="ARBA00022741"/>
    </source>
</evidence>
<dbReference type="InterPro" id="IPR011006">
    <property type="entry name" value="CheY-like_superfamily"/>
</dbReference>
<keyword evidence="6 25" id="KW-0808">Transferase</keyword>
<evidence type="ECO:0000256" key="10">
    <source>
        <dbReference type="ARBA" id="ARBA00022840"/>
    </source>
</evidence>
<dbReference type="InterPro" id="IPR035965">
    <property type="entry name" value="PAS-like_dom_sf"/>
</dbReference>
<dbReference type="Gene3D" id="1.20.120.160">
    <property type="entry name" value="HPT domain"/>
    <property type="match status" value="1"/>
</dbReference>
<dbReference type="KEGG" id="lcre:Pla8534_50600"/>
<dbReference type="Proteomes" id="UP000317648">
    <property type="component" value="Chromosome"/>
</dbReference>
<dbReference type="AlphaFoldDB" id="A0A518DZH0"/>
<evidence type="ECO:0000259" key="22">
    <source>
        <dbReference type="PROSITE" id="PS50112"/>
    </source>
</evidence>
<feature type="domain" description="PAC" evidence="23">
    <location>
        <begin position="561"/>
        <end position="611"/>
    </location>
</feature>
<dbReference type="Pfam" id="PF08447">
    <property type="entry name" value="PAS_3"/>
    <property type="match status" value="2"/>
</dbReference>
<dbReference type="InterPro" id="IPR001610">
    <property type="entry name" value="PAC"/>
</dbReference>
<comment type="subcellular location">
    <subcellularLocation>
        <location evidence="2">Cell membrane</location>
        <topology evidence="2">Multi-pass membrane protein</topology>
    </subcellularLocation>
</comment>
<dbReference type="GO" id="GO:0006355">
    <property type="term" value="P:regulation of DNA-templated transcription"/>
    <property type="evidence" value="ECO:0007669"/>
    <property type="project" value="InterPro"/>
</dbReference>
<dbReference type="PROSITE" id="PS51257">
    <property type="entry name" value="PROKAR_LIPOPROTEIN"/>
    <property type="match status" value="1"/>
</dbReference>
<feature type="domain" description="Response regulatory" evidence="21">
    <location>
        <begin position="1013"/>
        <end position="1133"/>
    </location>
</feature>
<dbReference type="InterPro" id="IPR036890">
    <property type="entry name" value="HATPase_C_sf"/>
</dbReference>
<evidence type="ECO:0000259" key="23">
    <source>
        <dbReference type="PROSITE" id="PS50113"/>
    </source>
</evidence>
<dbReference type="EC" id="2.7.13.3" evidence="3"/>
<feature type="domain" description="Response regulatory" evidence="21">
    <location>
        <begin position="869"/>
        <end position="987"/>
    </location>
</feature>
<keyword evidence="14" id="KW-0131">Cell cycle</keyword>
<accession>A0A518DZH0</accession>
<dbReference type="SUPFAM" id="SSF55874">
    <property type="entry name" value="ATPase domain of HSP90 chaperone/DNA topoisomerase II/histidine kinase"/>
    <property type="match status" value="1"/>
</dbReference>
<dbReference type="InterPro" id="IPR005467">
    <property type="entry name" value="His_kinase_dom"/>
</dbReference>
<feature type="transmembrane region" description="Helical" evidence="19">
    <location>
        <begin position="190"/>
        <end position="210"/>
    </location>
</feature>
<dbReference type="PRINTS" id="PR00344">
    <property type="entry name" value="BCTRLSENSOR"/>
</dbReference>
<proteinExistence type="predicted"/>
<evidence type="ECO:0000256" key="16">
    <source>
        <dbReference type="ARBA" id="ARBA00070616"/>
    </source>
</evidence>
<dbReference type="RefSeq" id="WP_197442557.1">
    <property type="nucleotide sequence ID" value="NZ_CP036433.1"/>
</dbReference>
<evidence type="ECO:0000256" key="13">
    <source>
        <dbReference type="ARBA" id="ARBA00023136"/>
    </source>
</evidence>
<sequence length="1268" mass="139727">MRIELALPCGFFIGVACVLLFGNREIEAANAKPTAAATSPDSVPGAASVPDTAKLTETAAATGPLGALNADELTCSGGVSGACAVGDQAFAAEGPWLFMTRLFDTQDYPPRWYCGNWSSDTAWMHIVSDAAIFGAYFTIPVVLFCFMFSRRDLSFPRVTFLFGAFILACGFGHLIEAGIFWWPVYRFSGLVKAITAIISWATVLMLIRILPAALKIPSTAALAAELQRNKQQLDFAIKAGNIGVWEWKVNQDVLTWDARCREIFDAEPHLDRYCLKHYTDRLHPLEREALTKRVEECMRTGEPYDVRHRVVHRDGTILYIYSRGEAVFNEQGELDSYMGVSLDQTELQRQSEAVKESEQNFRSTFEQVAIGIAHVAPDGRWLRVNQGLCDIIGYTCEELLHANFMEITHPEDLANDLGQAARTLEGEIDSYSLATRFLCKNGDSVWVNLTVSLVRSSTGEPKHFITVVENIQGRIDSQRAVHESSERTRAILNSTSDGIITIDERGIIGSLNPAAVRIFGYTEQELLGQNVSVLMPAPYQAEHDHYLANYVETGRKNVIGSGREVAGVRKDGTSFPLELSVTEVDLEGQRLFTGSVRDITERKRFEEALQSAKDTAEAANKAKSDFLASMSHELRTPLNGVIGMAELLADSPLNPRQQRFVSACQSSGRSLLILINDILDFSKIEAGQLELDEHDFDLLQLLDDVMDVLPLRLGEKNIEMLYSLDHPNTLHLTGDSHRLRQVLVNLLNNAIKFTEQGEIRLRAVPKRLSETEVTLHFSIEDTGIGIPQDRLHRLFQPFSQADSSTSRKFGGTGLGLSICKALVEAMDGTMGVESSPGVGSQFWFTVTLKRNAGPLDDSRNLLPQWTDRRVLVVEGQDSCRELLLGFFQKWQIPAEQVATAEEAILRMQQEAAAGRPFELVLADEVCWEVDGLSLQEQMLRLTGLKEASLIRIASSESPTLLSASDATPCLHKPVGQSHLLDALMNLWGPNGHTARASVETAAATLAPRTDLLRILLAEDNATNQLFAREIMTRNGWNCDIAGNGREAIAALEEQDYDLVLMDCQMPEMDGFEATREIRRRESDGRRTGRMPIIALTANAIKGDRERCIAAGMDDYLSKPFDPKSLVAAVHRLLDIHAEPRRPVVPQPAPPVTAPLNKDEFLERCMSDIDFAHTMLDMFARDGKARLDAVVQHAAQGDTAAASASAHSLKGMAGIIAAPRLMAAAAAIEGAGIDGNLDEVRALIADLQQEVANCLDYIPQFKRQSPASP</sequence>
<dbReference type="InterPro" id="IPR003661">
    <property type="entry name" value="HisK_dim/P_dom"/>
</dbReference>
<dbReference type="InterPro" id="IPR000014">
    <property type="entry name" value="PAS"/>
</dbReference>
<keyword evidence="8" id="KW-0547">Nucleotide-binding</keyword>
<dbReference type="Pfam" id="PF02518">
    <property type="entry name" value="HATPase_c"/>
    <property type="match status" value="1"/>
</dbReference>
<dbReference type="CDD" id="cd16922">
    <property type="entry name" value="HATPase_EvgS-ArcB-TorS-like"/>
    <property type="match status" value="1"/>
</dbReference>
<dbReference type="SMART" id="SM00091">
    <property type="entry name" value="PAS"/>
    <property type="match status" value="3"/>
</dbReference>
<evidence type="ECO:0000313" key="25">
    <source>
        <dbReference type="EMBL" id="QDU97215.1"/>
    </source>
</evidence>
<evidence type="ECO:0000256" key="7">
    <source>
        <dbReference type="ARBA" id="ARBA00022692"/>
    </source>
</evidence>
<dbReference type="SMART" id="SM00448">
    <property type="entry name" value="REC"/>
    <property type="match status" value="1"/>
</dbReference>
<evidence type="ECO:0000256" key="17">
    <source>
        <dbReference type="PROSITE-ProRule" id="PRU00110"/>
    </source>
</evidence>
<organism evidence="25 26">
    <name type="scientific">Lignipirellula cremea</name>
    <dbReference type="NCBI Taxonomy" id="2528010"/>
    <lineage>
        <taxon>Bacteria</taxon>
        <taxon>Pseudomonadati</taxon>
        <taxon>Planctomycetota</taxon>
        <taxon>Planctomycetia</taxon>
        <taxon>Pirellulales</taxon>
        <taxon>Pirellulaceae</taxon>
        <taxon>Lignipirellula</taxon>
    </lineage>
</organism>
<keyword evidence="12" id="KW-0902">Two-component regulatory system</keyword>
<dbReference type="Gene3D" id="3.30.450.20">
    <property type="entry name" value="PAS domain"/>
    <property type="match status" value="3"/>
</dbReference>
<evidence type="ECO:0000256" key="2">
    <source>
        <dbReference type="ARBA" id="ARBA00004651"/>
    </source>
</evidence>
<dbReference type="PANTHER" id="PTHR45339:SF1">
    <property type="entry name" value="HYBRID SIGNAL TRANSDUCTION HISTIDINE KINASE J"/>
    <property type="match status" value="1"/>
</dbReference>
<dbReference type="GO" id="GO:0000155">
    <property type="term" value="F:phosphorelay sensor kinase activity"/>
    <property type="evidence" value="ECO:0007669"/>
    <property type="project" value="InterPro"/>
</dbReference>
<keyword evidence="26" id="KW-1185">Reference proteome</keyword>
<dbReference type="InterPro" id="IPR003594">
    <property type="entry name" value="HATPase_dom"/>
</dbReference>
<dbReference type="PROSITE" id="PS50112">
    <property type="entry name" value="PAS"/>
    <property type="match status" value="2"/>
</dbReference>
<evidence type="ECO:0000256" key="6">
    <source>
        <dbReference type="ARBA" id="ARBA00022679"/>
    </source>
</evidence>
<evidence type="ECO:0000256" key="12">
    <source>
        <dbReference type="ARBA" id="ARBA00023012"/>
    </source>
</evidence>
<feature type="modified residue" description="4-aspartylphosphate" evidence="18">
    <location>
        <position position="1062"/>
    </location>
</feature>
<dbReference type="FunFam" id="3.30.565.10:FF:000010">
    <property type="entry name" value="Sensor histidine kinase RcsC"/>
    <property type="match status" value="1"/>
</dbReference>
<feature type="domain" description="PAC" evidence="23">
    <location>
        <begin position="431"/>
        <end position="483"/>
    </location>
</feature>
<dbReference type="Gene3D" id="3.40.50.2300">
    <property type="match status" value="2"/>
</dbReference>
<evidence type="ECO:0000256" key="9">
    <source>
        <dbReference type="ARBA" id="ARBA00022777"/>
    </source>
</evidence>
<feature type="transmembrane region" description="Helical" evidence="19">
    <location>
        <begin position="122"/>
        <end position="148"/>
    </location>
</feature>
<feature type="domain" description="PAS" evidence="22">
    <location>
        <begin position="357"/>
        <end position="427"/>
    </location>
</feature>
<name>A0A518DZH0_9BACT</name>
<dbReference type="InterPro" id="IPR001789">
    <property type="entry name" value="Sig_transdc_resp-reg_receiver"/>
</dbReference>
<dbReference type="EMBL" id="CP036433">
    <property type="protein sequence ID" value="QDU97215.1"/>
    <property type="molecule type" value="Genomic_DNA"/>
</dbReference>
<dbReference type="CDD" id="cd17546">
    <property type="entry name" value="REC_hyHK_CKI1_RcsC-like"/>
    <property type="match status" value="1"/>
</dbReference>
<comment type="catalytic activity">
    <reaction evidence="1">
        <text>ATP + protein L-histidine = ADP + protein N-phospho-L-histidine.</text>
        <dbReference type="EC" id="2.7.13.3"/>
    </reaction>
</comment>
<dbReference type="Gene3D" id="1.10.287.130">
    <property type="match status" value="1"/>
</dbReference>
<dbReference type="FunFam" id="3.30.450.20:FF:000060">
    <property type="entry name" value="Sensor protein FixL"/>
    <property type="match status" value="1"/>
</dbReference>
<dbReference type="SUPFAM" id="SSF47384">
    <property type="entry name" value="Homodimeric domain of signal transducing histidine kinase"/>
    <property type="match status" value="1"/>
</dbReference>
<evidence type="ECO:0000256" key="11">
    <source>
        <dbReference type="ARBA" id="ARBA00022989"/>
    </source>
</evidence>
<dbReference type="SMART" id="SM00387">
    <property type="entry name" value="HATPase_c"/>
    <property type="match status" value="1"/>
</dbReference>
<evidence type="ECO:0000256" key="18">
    <source>
        <dbReference type="PROSITE-ProRule" id="PRU00169"/>
    </source>
</evidence>
<dbReference type="PROSITE" id="PS50110">
    <property type="entry name" value="RESPONSE_REGULATORY"/>
    <property type="match status" value="2"/>
</dbReference>
<evidence type="ECO:0000259" key="24">
    <source>
        <dbReference type="PROSITE" id="PS50894"/>
    </source>
</evidence>
<keyword evidence="10" id="KW-0067">ATP-binding</keyword>
<dbReference type="PROSITE" id="PS50894">
    <property type="entry name" value="HPT"/>
    <property type="match status" value="1"/>
</dbReference>
<evidence type="ECO:0000259" key="21">
    <source>
        <dbReference type="PROSITE" id="PS50110"/>
    </source>
</evidence>
<gene>
    <name evidence="25" type="primary">barA_6</name>
    <name evidence="25" type="ORF">Pla8534_50600</name>
</gene>
<dbReference type="SMART" id="SM00388">
    <property type="entry name" value="HisKA"/>
    <property type="match status" value="1"/>
</dbReference>
<dbReference type="GO" id="GO:0005524">
    <property type="term" value="F:ATP binding"/>
    <property type="evidence" value="ECO:0007669"/>
    <property type="project" value="UniProtKB-KW"/>
</dbReference>
<keyword evidence="7 19" id="KW-0812">Transmembrane</keyword>
<keyword evidence="5 18" id="KW-0597">Phosphoprotein</keyword>
<keyword evidence="11 19" id="KW-1133">Transmembrane helix</keyword>
<evidence type="ECO:0000256" key="5">
    <source>
        <dbReference type="ARBA" id="ARBA00022553"/>
    </source>
</evidence>
<evidence type="ECO:0000256" key="14">
    <source>
        <dbReference type="ARBA" id="ARBA00023306"/>
    </source>
</evidence>
<dbReference type="Gene3D" id="3.30.565.10">
    <property type="entry name" value="Histidine kinase-like ATPase, C-terminal domain"/>
    <property type="match status" value="1"/>
</dbReference>
<protein>
    <recommendedName>
        <fullName evidence="16">Sensor protein FixL</fullName>
        <ecNumber evidence="3">2.7.13.3</ecNumber>
    </recommendedName>
</protein>
<feature type="modified residue" description="Phosphohistidine" evidence="17">
    <location>
        <position position="1206"/>
    </location>
</feature>
<feature type="domain" description="PAC" evidence="23">
    <location>
        <begin position="304"/>
        <end position="356"/>
    </location>
</feature>
<dbReference type="InterPro" id="IPR004358">
    <property type="entry name" value="Sig_transdc_His_kin-like_C"/>
</dbReference>
<dbReference type="InterPro" id="IPR008207">
    <property type="entry name" value="Sig_transdc_His_kin_Hpt_dom"/>
</dbReference>
<dbReference type="NCBIfam" id="TIGR00229">
    <property type="entry name" value="sensory_box"/>
    <property type="match status" value="2"/>
</dbReference>
<keyword evidence="13 19" id="KW-0472">Membrane</keyword>
<evidence type="ECO:0000313" key="26">
    <source>
        <dbReference type="Proteomes" id="UP000317648"/>
    </source>
</evidence>
<dbReference type="InterPro" id="IPR036097">
    <property type="entry name" value="HisK_dim/P_sf"/>
</dbReference>
<dbReference type="Pfam" id="PF00072">
    <property type="entry name" value="Response_reg"/>
    <property type="match status" value="1"/>
</dbReference>
<dbReference type="SUPFAM" id="SSF55785">
    <property type="entry name" value="PYP-like sensor domain (PAS domain)"/>
    <property type="match status" value="3"/>
</dbReference>
<evidence type="ECO:0000259" key="20">
    <source>
        <dbReference type="PROSITE" id="PS50109"/>
    </source>
</evidence>
<evidence type="ECO:0000256" key="3">
    <source>
        <dbReference type="ARBA" id="ARBA00012438"/>
    </source>
</evidence>
<dbReference type="Pfam" id="PF01627">
    <property type="entry name" value="Hpt"/>
    <property type="match status" value="1"/>
</dbReference>
<dbReference type="InterPro" id="IPR013655">
    <property type="entry name" value="PAS_fold_3"/>
</dbReference>
<feature type="modified residue" description="4-aspartylphosphate" evidence="18">
    <location>
        <position position="923"/>
    </location>
</feature>
<dbReference type="InterPro" id="IPR058544">
    <property type="entry name" value="ETR1_N"/>
</dbReference>
<evidence type="ECO:0000256" key="1">
    <source>
        <dbReference type="ARBA" id="ARBA00000085"/>
    </source>
</evidence>
<dbReference type="SUPFAM" id="SSF52172">
    <property type="entry name" value="CheY-like"/>
    <property type="match status" value="2"/>
</dbReference>
<dbReference type="InterPro" id="IPR000700">
    <property type="entry name" value="PAS-assoc_C"/>
</dbReference>
<feature type="domain" description="Histidine kinase" evidence="20">
    <location>
        <begin position="629"/>
        <end position="850"/>
    </location>
</feature>
<feature type="domain" description="HPt" evidence="24">
    <location>
        <begin position="1167"/>
        <end position="1264"/>
    </location>
</feature>
<dbReference type="SMART" id="SM00086">
    <property type="entry name" value="PAC"/>
    <property type="match status" value="3"/>
</dbReference>
<dbReference type="CDD" id="cd00130">
    <property type="entry name" value="PAS"/>
    <property type="match status" value="3"/>
</dbReference>
<dbReference type="Pfam" id="PF00512">
    <property type="entry name" value="HisKA"/>
    <property type="match status" value="1"/>
</dbReference>
<dbReference type="Pfam" id="PF25487">
    <property type="entry name" value="ETR1_N"/>
    <property type="match status" value="1"/>
</dbReference>
<dbReference type="CDD" id="cd00082">
    <property type="entry name" value="HisKA"/>
    <property type="match status" value="1"/>
</dbReference>
<feature type="domain" description="PAS" evidence="22">
    <location>
        <begin position="484"/>
        <end position="554"/>
    </location>
</feature>
<dbReference type="InterPro" id="IPR013767">
    <property type="entry name" value="PAS_fold"/>
</dbReference>
<dbReference type="PROSITE" id="PS50109">
    <property type="entry name" value="HIS_KIN"/>
    <property type="match status" value="1"/>
</dbReference>
<evidence type="ECO:0000256" key="15">
    <source>
        <dbReference type="ARBA" id="ARBA00059827"/>
    </source>
</evidence>
<evidence type="ECO:0000256" key="19">
    <source>
        <dbReference type="SAM" id="Phobius"/>
    </source>
</evidence>
<dbReference type="FunFam" id="1.10.287.130:FF:000038">
    <property type="entry name" value="Sensory transduction histidine kinase"/>
    <property type="match status" value="1"/>
</dbReference>
<dbReference type="SUPFAM" id="SSF47226">
    <property type="entry name" value="Histidine-containing phosphotransfer domain, HPT domain"/>
    <property type="match status" value="1"/>
</dbReference>
<dbReference type="InterPro" id="IPR036641">
    <property type="entry name" value="HPT_dom_sf"/>
</dbReference>
<reference evidence="25 26" key="1">
    <citation type="submission" date="2019-02" db="EMBL/GenBank/DDBJ databases">
        <title>Deep-cultivation of Planctomycetes and their phenomic and genomic characterization uncovers novel biology.</title>
        <authorList>
            <person name="Wiegand S."/>
            <person name="Jogler M."/>
            <person name="Boedeker C."/>
            <person name="Pinto D."/>
            <person name="Vollmers J."/>
            <person name="Rivas-Marin E."/>
            <person name="Kohn T."/>
            <person name="Peeters S.H."/>
            <person name="Heuer A."/>
            <person name="Rast P."/>
            <person name="Oberbeckmann S."/>
            <person name="Bunk B."/>
            <person name="Jeske O."/>
            <person name="Meyerdierks A."/>
            <person name="Storesund J.E."/>
            <person name="Kallscheuer N."/>
            <person name="Luecker S."/>
            <person name="Lage O.M."/>
            <person name="Pohl T."/>
            <person name="Merkel B.J."/>
            <person name="Hornburger P."/>
            <person name="Mueller R.-W."/>
            <person name="Bruemmer F."/>
            <person name="Labrenz M."/>
            <person name="Spormann A.M."/>
            <person name="Op den Camp H."/>
            <person name="Overmann J."/>
            <person name="Amann R."/>
            <person name="Jetten M.S.M."/>
            <person name="Mascher T."/>
            <person name="Medema M.H."/>
            <person name="Devos D.P."/>
            <person name="Kaster A.-K."/>
            <person name="Ovreas L."/>
            <person name="Rohde M."/>
            <person name="Galperin M.Y."/>
            <person name="Jogler C."/>
        </authorList>
    </citation>
    <scope>NUCLEOTIDE SEQUENCE [LARGE SCALE GENOMIC DNA]</scope>
    <source>
        <strain evidence="25 26">Pla85_3_4</strain>
    </source>
</reference>
<dbReference type="Pfam" id="PF00989">
    <property type="entry name" value="PAS"/>
    <property type="match status" value="1"/>
</dbReference>
<evidence type="ECO:0000256" key="4">
    <source>
        <dbReference type="ARBA" id="ARBA00022475"/>
    </source>
</evidence>
<dbReference type="GO" id="GO:0005886">
    <property type="term" value="C:plasma membrane"/>
    <property type="evidence" value="ECO:0007669"/>
    <property type="project" value="UniProtKB-SubCell"/>
</dbReference>
<keyword evidence="9 25" id="KW-0418">Kinase</keyword>
<feature type="transmembrane region" description="Helical" evidence="19">
    <location>
        <begin position="160"/>
        <end position="184"/>
    </location>
</feature>
<dbReference type="PANTHER" id="PTHR45339">
    <property type="entry name" value="HYBRID SIGNAL TRANSDUCTION HISTIDINE KINASE J"/>
    <property type="match status" value="1"/>
</dbReference>
<keyword evidence="4" id="KW-1003">Cell membrane</keyword>
<comment type="function">
    <text evidence="15">Putative oxygen sensor; modulates the activity of FixJ, a transcriptional activator of nitrogen fixation fixK gene. FixL probably acts as a kinase that phosphorylates FixJ.</text>
</comment>